<evidence type="ECO:0000313" key="2">
    <source>
        <dbReference type="Proteomes" id="UP001551176"/>
    </source>
</evidence>
<keyword evidence="2" id="KW-1185">Reference proteome</keyword>
<comment type="caution">
    <text evidence="1">The sequence shown here is derived from an EMBL/GenBank/DDBJ whole genome shotgun (WGS) entry which is preliminary data.</text>
</comment>
<dbReference type="NCBIfam" id="TIGR00026">
    <property type="entry name" value="hi_GC_TIGR00026"/>
    <property type="match status" value="1"/>
</dbReference>
<dbReference type="Gene3D" id="2.30.110.10">
    <property type="entry name" value="Electron Transport, Fmn-binding Protein, Chain A"/>
    <property type="match status" value="1"/>
</dbReference>
<dbReference type="InterPro" id="IPR012349">
    <property type="entry name" value="Split_barrel_FMN-bd"/>
</dbReference>
<proteinExistence type="predicted"/>
<dbReference type="RefSeq" id="WP_359357075.1">
    <property type="nucleotide sequence ID" value="NZ_JBEYXV010000024.1"/>
</dbReference>
<protein>
    <submittedName>
        <fullName evidence="1">Nitroreductase family deazaflavin-dependent oxidoreductase</fullName>
    </submittedName>
</protein>
<sequence>MSGTTGTSGASVQRRLARFNRRFANRFVGPVLTRMPGFGAVVHRGRKSGRTYRTPVKVFRKGPHYVMSLPYGPQSDWVRNTLAHNGCELRTLGRRIQLADPRVYVDERQAVVPAPLRPLLRRFKAFDFIELRPVAAVEEVPAKRT</sequence>
<dbReference type="Proteomes" id="UP001551176">
    <property type="component" value="Unassembled WGS sequence"/>
</dbReference>
<evidence type="ECO:0000313" key="1">
    <source>
        <dbReference type="EMBL" id="MEU6826111.1"/>
    </source>
</evidence>
<name>A0ABV3BYN1_9ACTN</name>
<organism evidence="1 2">
    <name type="scientific">Streptomyces atriruber</name>
    <dbReference type="NCBI Taxonomy" id="545121"/>
    <lineage>
        <taxon>Bacteria</taxon>
        <taxon>Bacillati</taxon>
        <taxon>Actinomycetota</taxon>
        <taxon>Actinomycetes</taxon>
        <taxon>Kitasatosporales</taxon>
        <taxon>Streptomycetaceae</taxon>
        <taxon>Streptomyces</taxon>
    </lineage>
</organism>
<dbReference type="EMBL" id="JBEYXV010000024">
    <property type="protein sequence ID" value="MEU6826111.1"/>
    <property type="molecule type" value="Genomic_DNA"/>
</dbReference>
<reference evidence="1 2" key="1">
    <citation type="submission" date="2024-06" db="EMBL/GenBank/DDBJ databases">
        <title>The Natural Products Discovery Center: Release of the First 8490 Sequenced Strains for Exploring Actinobacteria Biosynthetic Diversity.</title>
        <authorList>
            <person name="Kalkreuter E."/>
            <person name="Kautsar S.A."/>
            <person name="Yang D."/>
            <person name="Bader C.D."/>
            <person name="Teijaro C.N."/>
            <person name="Fluegel L."/>
            <person name="Davis C.M."/>
            <person name="Simpson J.R."/>
            <person name="Lauterbach L."/>
            <person name="Steele A.D."/>
            <person name="Gui C."/>
            <person name="Meng S."/>
            <person name="Li G."/>
            <person name="Viehrig K."/>
            <person name="Ye F."/>
            <person name="Su P."/>
            <person name="Kiefer A.F."/>
            <person name="Nichols A."/>
            <person name="Cepeda A.J."/>
            <person name="Yan W."/>
            <person name="Fan B."/>
            <person name="Jiang Y."/>
            <person name="Adhikari A."/>
            <person name="Zheng C.-J."/>
            <person name="Schuster L."/>
            <person name="Cowan T.M."/>
            <person name="Smanski M.J."/>
            <person name="Chevrette M.G."/>
            <person name="De Carvalho L.P.S."/>
            <person name="Shen B."/>
        </authorList>
    </citation>
    <scope>NUCLEOTIDE SEQUENCE [LARGE SCALE GENOMIC DNA]</scope>
    <source>
        <strain evidence="1 2">NPDC046838</strain>
    </source>
</reference>
<gene>
    <name evidence="1" type="ORF">ABZ921_36330</name>
</gene>
<accession>A0ABV3BYN1</accession>
<dbReference type="InterPro" id="IPR004378">
    <property type="entry name" value="F420H2_quin_Rdtase"/>
</dbReference>
<dbReference type="Pfam" id="PF04075">
    <property type="entry name" value="F420H2_quin_red"/>
    <property type="match status" value="1"/>
</dbReference>